<dbReference type="InterPro" id="IPR011009">
    <property type="entry name" value="Kinase-like_dom_sf"/>
</dbReference>
<protein>
    <recommendedName>
        <fullName evidence="3">Aminoglycoside phosphotransferase domain-containing protein</fullName>
    </recommendedName>
</protein>
<keyword evidence="2" id="KW-1185">Reference proteome</keyword>
<evidence type="ECO:0000313" key="2">
    <source>
        <dbReference type="Proteomes" id="UP000091918"/>
    </source>
</evidence>
<dbReference type="PANTHER" id="PTHR21310">
    <property type="entry name" value="AMINOGLYCOSIDE PHOSPHOTRANSFERASE-RELATED-RELATED"/>
    <property type="match status" value="1"/>
</dbReference>
<dbReference type="Proteomes" id="UP000091918">
    <property type="component" value="Unassembled WGS sequence"/>
</dbReference>
<dbReference type="InterPro" id="IPR051678">
    <property type="entry name" value="AGP_Transferase"/>
</dbReference>
<dbReference type="AlphaFoldDB" id="A0A1B7NM81"/>
<comment type="caution">
    <text evidence="1">The sequence shown here is derived from an EMBL/GenBank/DDBJ whole genome shotgun (WGS) entry which is preliminary data.</text>
</comment>
<gene>
    <name evidence="1" type="ORF">ACJ72_08008</name>
</gene>
<dbReference type="STRING" id="1658172.A0A1B7NM81"/>
<name>A0A1B7NM81_9EURO</name>
<dbReference type="EMBL" id="LGUA01002166">
    <property type="protein sequence ID" value="OAX77690.1"/>
    <property type="molecule type" value="Genomic_DNA"/>
</dbReference>
<proteinExistence type="predicted"/>
<evidence type="ECO:0000313" key="1">
    <source>
        <dbReference type="EMBL" id="OAX77690.1"/>
    </source>
</evidence>
<organism evidence="1 2">
    <name type="scientific">Emergomyces africanus</name>
    <dbReference type="NCBI Taxonomy" id="1955775"/>
    <lineage>
        <taxon>Eukaryota</taxon>
        <taxon>Fungi</taxon>
        <taxon>Dikarya</taxon>
        <taxon>Ascomycota</taxon>
        <taxon>Pezizomycotina</taxon>
        <taxon>Eurotiomycetes</taxon>
        <taxon>Eurotiomycetidae</taxon>
        <taxon>Onygenales</taxon>
        <taxon>Ajellomycetaceae</taxon>
        <taxon>Emergomyces</taxon>
    </lineage>
</organism>
<sequence>MTAAISRRRAEIFSVSPDEPIIHRPLAPEVQLLLDDGQESLLISAGPSQALLKRKTGIDLPLSDFDVIDHIWKVSHDIPAPRPLGAMSVGKRTYIFMSFIEDATLDTQWDSLSNEEKCSIQDQLDTIMKKLRSLPVPSRYLGIGNPPCCVDTRMWTRTSPEYIENEGQFNAFLLGNPDPLKTEPYVEFVRSMLREDHRIVLTHGDLHPRNIMASNIGQHGMDKYFQLLTPALTGLRDKESGSAHDNVFNASLSPRIRRFEGKLITARLCWPPNRPCKRVIDLKTPDDEYNYLEDHIVNNGFDSNNVGPIIQLGEGQYNIRVASSAETKFEFVYSHTRAVHFGTNDRLAHLHGKRQAAMIAVEKYEAASRNGAFPGTEEWFKIFGHCS</sequence>
<dbReference type="OrthoDB" id="2906425at2759"/>
<evidence type="ECO:0008006" key="3">
    <source>
        <dbReference type="Google" id="ProtNLM"/>
    </source>
</evidence>
<reference evidence="1 2" key="1">
    <citation type="submission" date="2015-07" db="EMBL/GenBank/DDBJ databases">
        <title>Emmonsia species relationships and genome sequence.</title>
        <authorList>
            <person name="Cuomo C.A."/>
            <person name="Schwartz I.S."/>
            <person name="Kenyon C."/>
            <person name="de Hoog G.S."/>
            <person name="Govender N.P."/>
            <person name="Botha A."/>
            <person name="Moreno L."/>
            <person name="de Vries M."/>
            <person name="Munoz J.F."/>
            <person name="Stielow J.B."/>
        </authorList>
    </citation>
    <scope>NUCLEOTIDE SEQUENCE [LARGE SCALE GENOMIC DNA]</scope>
    <source>
        <strain evidence="1 2">CBS 136260</strain>
    </source>
</reference>
<dbReference type="PANTHER" id="PTHR21310:SF15">
    <property type="entry name" value="AMINOGLYCOSIDE PHOSPHOTRANSFERASE DOMAIN-CONTAINING PROTEIN"/>
    <property type="match status" value="1"/>
</dbReference>
<dbReference type="SUPFAM" id="SSF56112">
    <property type="entry name" value="Protein kinase-like (PK-like)"/>
    <property type="match status" value="1"/>
</dbReference>
<accession>A0A1B7NM81</accession>